<feature type="compositionally biased region" description="Basic and acidic residues" evidence="1">
    <location>
        <begin position="35"/>
        <end position="46"/>
    </location>
</feature>
<organism evidence="2 3">
    <name type="scientific">Portunus trituberculatus</name>
    <name type="common">Swimming crab</name>
    <name type="synonym">Neptunus trituberculatus</name>
    <dbReference type="NCBI Taxonomy" id="210409"/>
    <lineage>
        <taxon>Eukaryota</taxon>
        <taxon>Metazoa</taxon>
        <taxon>Ecdysozoa</taxon>
        <taxon>Arthropoda</taxon>
        <taxon>Crustacea</taxon>
        <taxon>Multicrustacea</taxon>
        <taxon>Malacostraca</taxon>
        <taxon>Eumalacostraca</taxon>
        <taxon>Eucarida</taxon>
        <taxon>Decapoda</taxon>
        <taxon>Pleocyemata</taxon>
        <taxon>Brachyura</taxon>
        <taxon>Eubrachyura</taxon>
        <taxon>Portunoidea</taxon>
        <taxon>Portunidae</taxon>
        <taxon>Portuninae</taxon>
        <taxon>Portunus</taxon>
    </lineage>
</organism>
<evidence type="ECO:0000256" key="1">
    <source>
        <dbReference type="SAM" id="MobiDB-lite"/>
    </source>
</evidence>
<keyword evidence="3" id="KW-1185">Reference proteome</keyword>
<dbReference type="AlphaFoldDB" id="A0A5B7J959"/>
<accession>A0A5B7J959</accession>
<dbReference type="EMBL" id="VSRR010081090">
    <property type="protein sequence ID" value="MPC89458.1"/>
    <property type="molecule type" value="Genomic_DNA"/>
</dbReference>
<evidence type="ECO:0000313" key="2">
    <source>
        <dbReference type="EMBL" id="MPC89458.1"/>
    </source>
</evidence>
<name>A0A5B7J959_PORTR</name>
<comment type="caution">
    <text evidence="2">The sequence shown here is derived from an EMBL/GenBank/DDBJ whole genome shotgun (WGS) entry which is preliminary data.</text>
</comment>
<proteinExistence type="predicted"/>
<gene>
    <name evidence="2" type="ORF">E2C01_084408</name>
</gene>
<dbReference type="Proteomes" id="UP000324222">
    <property type="component" value="Unassembled WGS sequence"/>
</dbReference>
<evidence type="ECO:0000313" key="3">
    <source>
        <dbReference type="Proteomes" id="UP000324222"/>
    </source>
</evidence>
<protein>
    <submittedName>
        <fullName evidence="2">Uncharacterized protein</fullName>
    </submittedName>
</protein>
<sequence length="93" mass="10320">MLHYTVGAITGNAIGQTSGELVSYRPVLYQHSQARRGEAKRGEAKPLPRVRKPNLHSDRGQDSNLCAWKPLEPQSTHGSTVPLPRTRSDSESW</sequence>
<feature type="region of interest" description="Disordered" evidence="1">
    <location>
        <begin position="32"/>
        <end position="93"/>
    </location>
</feature>
<reference evidence="2 3" key="1">
    <citation type="submission" date="2019-05" db="EMBL/GenBank/DDBJ databases">
        <title>Another draft genome of Portunus trituberculatus and its Hox gene families provides insights of decapod evolution.</title>
        <authorList>
            <person name="Jeong J.-H."/>
            <person name="Song I."/>
            <person name="Kim S."/>
            <person name="Choi T."/>
            <person name="Kim D."/>
            <person name="Ryu S."/>
            <person name="Kim W."/>
        </authorList>
    </citation>
    <scope>NUCLEOTIDE SEQUENCE [LARGE SCALE GENOMIC DNA]</scope>
    <source>
        <tissue evidence="2">Muscle</tissue>
    </source>
</reference>